<dbReference type="NCBIfam" id="NF041518">
    <property type="entry name" value="choice_anch_Q"/>
    <property type="match status" value="1"/>
</dbReference>
<accession>A0A4R2HZY6</accession>
<comment type="caution">
    <text evidence="2">The sequence shown here is derived from an EMBL/GenBank/DDBJ whole genome shotgun (WGS) entry which is preliminary data.</text>
</comment>
<evidence type="ECO:0000256" key="1">
    <source>
        <dbReference type="SAM" id="SignalP"/>
    </source>
</evidence>
<feature type="chain" id="PRO_5020286533" description="CSLREA domain-containing protein" evidence="1">
    <location>
        <begin position="37"/>
        <end position="518"/>
    </location>
</feature>
<dbReference type="AlphaFoldDB" id="A0A4R2HZY6"/>
<dbReference type="InterPro" id="IPR011050">
    <property type="entry name" value="Pectin_lyase_fold/virulence"/>
</dbReference>
<evidence type="ECO:0000313" key="3">
    <source>
        <dbReference type="Proteomes" id="UP000294862"/>
    </source>
</evidence>
<name>A0A4R2HZY6_9GAMM</name>
<keyword evidence="1" id="KW-0732">Signal</keyword>
<evidence type="ECO:0000313" key="2">
    <source>
        <dbReference type="EMBL" id="TCO36906.1"/>
    </source>
</evidence>
<proteinExistence type="predicted"/>
<dbReference type="EMBL" id="SLWQ01000011">
    <property type="protein sequence ID" value="TCO36906.1"/>
    <property type="molecule type" value="Genomic_DNA"/>
</dbReference>
<organism evidence="2 3">
    <name type="scientific">Dokdonella fugitiva</name>
    <dbReference type="NCBI Taxonomy" id="328517"/>
    <lineage>
        <taxon>Bacteria</taxon>
        <taxon>Pseudomonadati</taxon>
        <taxon>Pseudomonadota</taxon>
        <taxon>Gammaproteobacteria</taxon>
        <taxon>Lysobacterales</taxon>
        <taxon>Rhodanobacteraceae</taxon>
        <taxon>Dokdonella</taxon>
    </lineage>
</organism>
<gene>
    <name evidence="2" type="ORF">EV148_11182</name>
</gene>
<evidence type="ECO:0008006" key="4">
    <source>
        <dbReference type="Google" id="ProtNLM"/>
    </source>
</evidence>
<sequence>MRPPSPRAPSSLHRTRLQRAITAALLIGSSALPAQAATIAVTSPDDADPSATTTCTLRQAILSMNDGTLKGACANTGAAFGDGDTITFAASAITGAPTPGTIALADSDDASGMLGGSLVVSAGHLVIDASAWRGDGANQYPGGVSIERPNGATHAFGILRDTAAAGGTLRLAGVTIRNGHAGAGLCNGRADGGGICMEAADLVLVDSAVRLNQANNVGGGIASSTGAVVLTRSTIDANTAYHGGGLASQGGHVTIGASTISNNSVWPVGGGGGIRADGTLDVVDSTISGNTAKLGGGIQSNGTATITRSVVGGNEAYYHGGGLHVAGGTLTLAGSTLHGNAARYYGAGALVEGAAAAINSTIAGNHCNRGGGGFALASTGTLALDHATLSLNQADGAAGGGGIGGSGGVYGAGSATITRSIVSGNHAPAGSDIAASVAWTGSGNLISSASDALGPLQDNGGATPTMLPGPGSAAIDMIAPLDCTQSSDQRGFARPQGAGCDAGAVEVVVDPVFEDGFD</sequence>
<dbReference type="Proteomes" id="UP000294862">
    <property type="component" value="Unassembled WGS sequence"/>
</dbReference>
<feature type="signal peptide" evidence="1">
    <location>
        <begin position="1"/>
        <end position="36"/>
    </location>
</feature>
<dbReference type="InterPro" id="IPR059226">
    <property type="entry name" value="Choice_anch_Q_dom"/>
</dbReference>
<keyword evidence="3" id="KW-1185">Reference proteome</keyword>
<dbReference type="RefSeq" id="WP_131999949.1">
    <property type="nucleotide sequence ID" value="NZ_JACGXM010000008.1"/>
</dbReference>
<reference evidence="2 3" key="1">
    <citation type="journal article" date="2015" name="Stand. Genomic Sci.">
        <title>Genomic Encyclopedia of Bacterial and Archaeal Type Strains, Phase III: the genomes of soil and plant-associated and newly described type strains.</title>
        <authorList>
            <person name="Whitman W.B."/>
            <person name="Woyke T."/>
            <person name="Klenk H.P."/>
            <person name="Zhou Y."/>
            <person name="Lilburn T.G."/>
            <person name="Beck B.J."/>
            <person name="De Vos P."/>
            <person name="Vandamme P."/>
            <person name="Eisen J.A."/>
            <person name="Garrity G."/>
            <person name="Hugenholtz P."/>
            <person name="Kyrpides N.C."/>
        </authorList>
    </citation>
    <scope>NUCLEOTIDE SEQUENCE [LARGE SCALE GENOMIC DNA]</scope>
    <source>
        <strain evidence="2 3">A3</strain>
    </source>
</reference>
<dbReference type="SUPFAM" id="SSF51126">
    <property type="entry name" value="Pectin lyase-like"/>
    <property type="match status" value="2"/>
</dbReference>
<protein>
    <recommendedName>
        <fullName evidence="4">CSLREA domain-containing protein</fullName>
    </recommendedName>
</protein>
<dbReference type="OrthoDB" id="5959932at2"/>